<dbReference type="AlphaFoldDB" id="A0A395MBR7"/>
<dbReference type="Pfam" id="PF20684">
    <property type="entry name" value="Fung_rhodopsin"/>
    <property type="match status" value="1"/>
</dbReference>
<evidence type="ECO:0000259" key="9">
    <source>
        <dbReference type="Pfam" id="PF20684"/>
    </source>
</evidence>
<keyword evidence="6" id="KW-0175">Coiled coil</keyword>
<feature type="region of interest" description="Disordered" evidence="7">
    <location>
        <begin position="280"/>
        <end position="319"/>
    </location>
</feature>
<evidence type="ECO:0000256" key="6">
    <source>
        <dbReference type="SAM" id="Coils"/>
    </source>
</evidence>
<feature type="domain" description="Rhodopsin" evidence="9">
    <location>
        <begin position="26"/>
        <end position="229"/>
    </location>
</feature>
<feature type="compositionally biased region" description="Polar residues" evidence="7">
    <location>
        <begin position="244"/>
        <end position="258"/>
    </location>
</feature>
<evidence type="ECO:0000256" key="1">
    <source>
        <dbReference type="ARBA" id="ARBA00004141"/>
    </source>
</evidence>
<feature type="transmembrane region" description="Helical" evidence="8">
    <location>
        <begin position="131"/>
        <end position="150"/>
    </location>
</feature>
<feature type="coiled-coil region" evidence="6">
    <location>
        <begin position="978"/>
        <end position="1008"/>
    </location>
</feature>
<evidence type="ECO:0000313" key="11">
    <source>
        <dbReference type="Proteomes" id="UP000265631"/>
    </source>
</evidence>
<evidence type="ECO:0000256" key="2">
    <source>
        <dbReference type="ARBA" id="ARBA00022692"/>
    </source>
</evidence>
<comment type="caution">
    <text evidence="10">The sequence shown here is derived from an EMBL/GenBank/DDBJ whole genome shotgun (WGS) entry which is preliminary data.</text>
</comment>
<organism evidence="10 11">
    <name type="scientific">Fusarium flagelliforme</name>
    <dbReference type="NCBI Taxonomy" id="2675880"/>
    <lineage>
        <taxon>Eukaryota</taxon>
        <taxon>Fungi</taxon>
        <taxon>Dikarya</taxon>
        <taxon>Ascomycota</taxon>
        <taxon>Pezizomycotina</taxon>
        <taxon>Sordariomycetes</taxon>
        <taxon>Hypocreomycetidae</taxon>
        <taxon>Hypocreales</taxon>
        <taxon>Nectriaceae</taxon>
        <taxon>Fusarium</taxon>
        <taxon>Fusarium incarnatum-equiseti species complex</taxon>
    </lineage>
</organism>
<evidence type="ECO:0000256" key="5">
    <source>
        <dbReference type="ARBA" id="ARBA00038359"/>
    </source>
</evidence>
<feature type="transmembrane region" description="Helical" evidence="8">
    <location>
        <begin position="42"/>
        <end position="64"/>
    </location>
</feature>
<feature type="region of interest" description="Disordered" evidence="7">
    <location>
        <begin position="619"/>
        <end position="681"/>
    </location>
</feature>
<name>A0A395MBR7_9HYPO</name>
<dbReference type="InterPro" id="IPR049326">
    <property type="entry name" value="Rhodopsin_dom_fungi"/>
</dbReference>
<comment type="subcellular location">
    <subcellularLocation>
        <location evidence="1">Membrane</location>
        <topology evidence="1">Multi-pass membrane protein</topology>
    </subcellularLocation>
</comment>
<sequence>MYVADILVPEECHALVLGTLGFLIAVMQQVRFGLGLPPNSKLLSPIIQATTASVISYTICHLAIKLSISFQCFRIFITPTAQRLFISLIIFYAVYGTLCLMLTVFTCYPVAKYWDDSIPGQCLDNRALRYAFAGINIINDITLLVAPMPFLRNLQIAKRIKFVLMGVFAAGAVACIVAVIRLYSLWAYSSVSMSQRPAKGVDIAIWSGLECNIAIMCACVPSLKPLFSRAFPSLLASLQLSKSDRSNSVQPPDSSPLQPQHPLQGVDQGITVEQSFEMRTTAASDDNMTPEKGASSTYNMRVPDTPSTPSSSKSPTMDDRSFLDRLEDEQRRSFNEIIDARFYPHGEDMSWMLGFPAPTITTICRIRNRLELDMDDIEECALVLNDPRTSDGFLFTPKLFQALGETPRAVWYGRHTLFIVGEPGSYSLLHWDRASPHYIAHYEPLQGRDDFTCPPGVQSLVMATFHLEGCPDLPIRRMGCPTSGRTYSAFYSLCFAQALLMGRHVPARPLPKPFIQMIRNFHQNPAQPTSNVVQMRPIRRSAQGPLEWSLPDAKVSSTSSTEPCLIPSDRVEQVVDSVQGTMPAPSPMSRGHSSCVSSSGRILLPATFAGEQDMLSLYGSPPFRSAPTDSGASGTIPTKSPSTKGKEPATSSTNNSSTKDKEFEAGATNPPSAKGKERQGSWQERLCEVVDDINNLEAQEKLVGQLLAVKDHPPLLKDASLLEEAFNKFAADENDALIANGKEPRYLSFKEFMLTGMNKHFEIKVKEAKSKVYKMIDEVIEAAASKGHTADQSPKFHEMMSIYGKRRGAYSPSLFAQILKYYQKCQAGMNNRPSAKGKEPANSSTDNASAKEKESQGVNNGLLVKGKERQGRLYDEVMTEYTEKGLALVKATSEAKVASAAVLLAQNRIDGVDFDLLELKKCFDFLSVTKEELTKVCDKASLFVSELLRDCIINRDCRVKQAEKEDLVIDIYLKRMKGTRLMEELKRLEKEEKAKNEAKAEIVRQYVNAVTKKGFLDDARLGYFADIPLPNSLVKNMEGLFGSREFLSYVSKYDSHGRARDNDR</sequence>
<feature type="transmembrane region" description="Helical" evidence="8">
    <location>
        <begin position="84"/>
        <end position="111"/>
    </location>
</feature>
<feature type="compositionally biased region" description="Polar residues" evidence="7">
    <location>
        <begin position="627"/>
        <end position="643"/>
    </location>
</feature>
<feature type="compositionally biased region" description="Low complexity" evidence="7">
    <location>
        <begin position="305"/>
        <end position="315"/>
    </location>
</feature>
<dbReference type="GO" id="GO:0016020">
    <property type="term" value="C:membrane"/>
    <property type="evidence" value="ECO:0007669"/>
    <property type="project" value="UniProtKB-SubCell"/>
</dbReference>
<feature type="transmembrane region" description="Helical" evidence="8">
    <location>
        <begin position="162"/>
        <end position="183"/>
    </location>
</feature>
<keyword evidence="2 8" id="KW-0812">Transmembrane</keyword>
<comment type="similarity">
    <text evidence="5">Belongs to the SAT4 family.</text>
</comment>
<dbReference type="STRING" id="2594813.A0A395MBR7"/>
<evidence type="ECO:0000313" key="10">
    <source>
        <dbReference type="EMBL" id="RFN45357.1"/>
    </source>
</evidence>
<feature type="transmembrane region" description="Helical" evidence="8">
    <location>
        <begin position="12"/>
        <end position="30"/>
    </location>
</feature>
<evidence type="ECO:0000256" key="4">
    <source>
        <dbReference type="ARBA" id="ARBA00023136"/>
    </source>
</evidence>
<dbReference type="PANTHER" id="PTHR33048">
    <property type="entry name" value="PTH11-LIKE INTEGRAL MEMBRANE PROTEIN (AFU_ORTHOLOGUE AFUA_5G11245)"/>
    <property type="match status" value="1"/>
</dbReference>
<dbReference type="EMBL" id="PXXK01000356">
    <property type="protein sequence ID" value="RFN45357.1"/>
    <property type="molecule type" value="Genomic_DNA"/>
</dbReference>
<dbReference type="InterPro" id="IPR052337">
    <property type="entry name" value="SAT4-like"/>
</dbReference>
<dbReference type="PANTHER" id="PTHR33048:SF47">
    <property type="entry name" value="INTEGRAL MEMBRANE PROTEIN-RELATED"/>
    <property type="match status" value="1"/>
</dbReference>
<keyword evidence="11" id="KW-1185">Reference proteome</keyword>
<reference evidence="10 11" key="1">
    <citation type="journal article" date="2018" name="PLoS Pathog.">
        <title>Evolution of structural diversity of trichothecenes, a family of toxins produced by plant pathogenic and entomopathogenic fungi.</title>
        <authorList>
            <person name="Proctor R.H."/>
            <person name="McCormick S.P."/>
            <person name="Kim H.S."/>
            <person name="Cardoza R.E."/>
            <person name="Stanley A.M."/>
            <person name="Lindo L."/>
            <person name="Kelly A."/>
            <person name="Brown D.W."/>
            <person name="Lee T."/>
            <person name="Vaughan M.M."/>
            <person name="Alexander N.J."/>
            <person name="Busman M."/>
            <person name="Gutierrez S."/>
        </authorList>
    </citation>
    <scope>NUCLEOTIDE SEQUENCE [LARGE SCALE GENOMIC DNA]</scope>
    <source>
        <strain evidence="10 11">NRRL 13405</strain>
    </source>
</reference>
<evidence type="ECO:0000256" key="8">
    <source>
        <dbReference type="SAM" id="Phobius"/>
    </source>
</evidence>
<feature type="region of interest" description="Disordered" evidence="7">
    <location>
        <begin position="244"/>
        <end position="265"/>
    </location>
</feature>
<keyword evidence="3 8" id="KW-1133">Transmembrane helix</keyword>
<protein>
    <submittedName>
        <fullName evidence="10">Integral membrane protein</fullName>
    </submittedName>
</protein>
<keyword evidence="4 8" id="KW-0472">Membrane</keyword>
<evidence type="ECO:0000256" key="3">
    <source>
        <dbReference type="ARBA" id="ARBA00022989"/>
    </source>
</evidence>
<dbReference type="Proteomes" id="UP000265631">
    <property type="component" value="Unassembled WGS sequence"/>
</dbReference>
<feature type="region of interest" description="Disordered" evidence="7">
    <location>
        <begin position="830"/>
        <end position="861"/>
    </location>
</feature>
<evidence type="ECO:0000256" key="7">
    <source>
        <dbReference type="SAM" id="MobiDB-lite"/>
    </source>
</evidence>
<gene>
    <name evidence="10" type="ORF">FIE12Z_10422</name>
</gene>
<accession>A0A395MBR7</accession>
<proteinExistence type="inferred from homology"/>